<dbReference type="InterPro" id="IPR015943">
    <property type="entry name" value="WD40/YVTN_repeat-like_dom_sf"/>
</dbReference>
<evidence type="ECO:0000313" key="4">
    <source>
        <dbReference type="Proteomes" id="UP000316759"/>
    </source>
</evidence>
<feature type="region of interest" description="Disordered" evidence="1">
    <location>
        <begin position="34"/>
        <end position="88"/>
    </location>
</feature>
<dbReference type="STRING" id="46835.A0A504YBD4"/>
<feature type="compositionally biased region" description="Polar residues" evidence="1">
    <location>
        <begin position="34"/>
        <end position="52"/>
    </location>
</feature>
<comment type="caution">
    <text evidence="3">The sequence shown here is derived from an EMBL/GenBank/DDBJ whole genome shotgun (WGS) entry which is preliminary data.</text>
</comment>
<evidence type="ECO:0000256" key="1">
    <source>
        <dbReference type="SAM" id="MobiDB-lite"/>
    </source>
</evidence>
<proteinExistence type="predicted"/>
<evidence type="ECO:0000313" key="3">
    <source>
        <dbReference type="EMBL" id="TPP57509.1"/>
    </source>
</evidence>
<keyword evidence="2" id="KW-0472">Membrane</keyword>
<sequence>MSISVSNVGGTGSFVISLEGNTCFEYSVVSETASSNDSIHTNDSTALNSNHSQQKDVHPDRVIRKRKSSAKSRKLSTNVSTNCVTPMNNAHPAARETIEWKITKLRQFTIPRENLLAPQNPLEACTAVSAAHSTPPSSSETLTCVTSGGPADFWFAVGSDCGSVFLFDRSRLVGEITESRRASQNDTMKPFLVYPDVSSGRKTGVCALALTTTTATSLETSTSNLPATESPGPLYNVPLLATICEQPCWNLVYLWAVCGAHLLPTSSPLDGSSSAVNCQQRRGRKSKQKSITSTTKVSNQNFSLDSVHDTEMTHFAQPYALATFSRITTEAMPPPSPRVGKRESAVGRSNYRFKHCQFLKSHLDPLSTYQINKEGTNSTYQSSCLLITTMQPLCANRKSVGRLIVWQVPIPARSSSQSPNDHPSANKSCSPLSLVPLTDAALPLGELPACLAVHPSRSRALIGVGTMEGCVEVYFLSPKTFTLSCVYSVRDAHPIFVTALTFLPAHVSHSGPVQSITAEKTKSNTRHQLSSVPSEQFYELVSVSVDRKLCWHSGPRSSQINRLAHGFPLDPVGVWARGRDFLQKMMICYGLIFLFPILLSLVDRTFYGWF</sequence>
<reference evidence="3 4" key="1">
    <citation type="submission" date="2019-04" db="EMBL/GenBank/DDBJ databases">
        <title>Annotation for the trematode Fasciola gigantica.</title>
        <authorList>
            <person name="Choi Y.-J."/>
        </authorList>
    </citation>
    <scope>NUCLEOTIDE SEQUENCE [LARGE SCALE GENOMIC DNA]</scope>
    <source>
        <strain evidence="3">Uganda_cow_1</strain>
    </source>
</reference>
<dbReference type="OrthoDB" id="2013972at2759"/>
<keyword evidence="2" id="KW-0812">Transmembrane</keyword>
<accession>A0A504YBD4</accession>
<keyword evidence="2" id="KW-1133">Transmembrane helix</keyword>
<feature type="compositionally biased region" description="Basic and acidic residues" evidence="1">
    <location>
        <begin position="53"/>
        <end position="62"/>
    </location>
</feature>
<evidence type="ECO:0000256" key="2">
    <source>
        <dbReference type="SAM" id="Phobius"/>
    </source>
</evidence>
<feature type="compositionally biased region" description="Polar residues" evidence="1">
    <location>
        <begin position="268"/>
        <end position="280"/>
    </location>
</feature>
<organism evidence="3 4">
    <name type="scientific">Fasciola gigantica</name>
    <name type="common">Giant liver fluke</name>
    <dbReference type="NCBI Taxonomy" id="46835"/>
    <lineage>
        <taxon>Eukaryota</taxon>
        <taxon>Metazoa</taxon>
        <taxon>Spiralia</taxon>
        <taxon>Lophotrochozoa</taxon>
        <taxon>Platyhelminthes</taxon>
        <taxon>Trematoda</taxon>
        <taxon>Digenea</taxon>
        <taxon>Plagiorchiida</taxon>
        <taxon>Echinostomata</taxon>
        <taxon>Echinostomatoidea</taxon>
        <taxon>Fasciolidae</taxon>
        <taxon>Fasciola</taxon>
    </lineage>
</organism>
<protein>
    <submittedName>
        <fullName evidence="3">Uncharacterized protein</fullName>
    </submittedName>
</protein>
<dbReference type="Proteomes" id="UP000316759">
    <property type="component" value="Unassembled WGS sequence"/>
</dbReference>
<feature type="compositionally biased region" description="Basic residues" evidence="1">
    <location>
        <begin position="63"/>
        <end position="74"/>
    </location>
</feature>
<feature type="transmembrane region" description="Helical" evidence="2">
    <location>
        <begin position="587"/>
        <end position="607"/>
    </location>
</feature>
<dbReference type="EMBL" id="SUNJ01013107">
    <property type="protein sequence ID" value="TPP57509.1"/>
    <property type="molecule type" value="Genomic_DNA"/>
</dbReference>
<gene>
    <name evidence="3" type="ORF">FGIG_09752</name>
</gene>
<feature type="region of interest" description="Disordered" evidence="1">
    <location>
        <begin position="268"/>
        <end position="294"/>
    </location>
</feature>
<feature type="compositionally biased region" description="Polar residues" evidence="1">
    <location>
        <begin position="77"/>
        <end position="88"/>
    </location>
</feature>
<keyword evidence="4" id="KW-1185">Reference proteome</keyword>
<dbReference type="Gene3D" id="2.130.10.10">
    <property type="entry name" value="YVTN repeat-like/Quinoprotein amine dehydrogenase"/>
    <property type="match status" value="1"/>
</dbReference>
<dbReference type="AlphaFoldDB" id="A0A504YBD4"/>
<name>A0A504YBD4_FASGI</name>